<sequence length="87" mass="9174">MEREAPEHCHEVLRSNGASIHELAGPDSEGLALHCRARQHEVRGPVGLRRVLKAVSHTLAAFTSPLEGSSACPAASTNLRASWGAGP</sequence>
<protein>
    <submittedName>
        <fullName evidence="1">Uncharacterized protein</fullName>
    </submittedName>
</protein>
<evidence type="ECO:0000313" key="1">
    <source>
        <dbReference type="EMBL" id="KAJ1137406.1"/>
    </source>
</evidence>
<evidence type="ECO:0000313" key="2">
    <source>
        <dbReference type="Proteomes" id="UP001066276"/>
    </source>
</evidence>
<proteinExistence type="predicted"/>
<reference evidence="1" key="1">
    <citation type="journal article" date="2022" name="bioRxiv">
        <title>Sequencing and chromosome-scale assembly of the giantPleurodeles waltlgenome.</title>
        <authorList>
            <person name="Brown T."/>
            <person name="Elewa A."/>
            <person name="Iarovenko S."/>
            <person name="Subramanian E."/>
            <person name="Araus A.J."/>
            <person name="Petzold A."/>
            <person name="Susuki M."/>
            <person name="Suzuki K.-i.T."/>
            <person name="Hayashi T."/>
            <person name="Toyoda A."/>
            <person name="Oliveira C."/>
            <person name="Osipova E."/>
            <person name="Leigh N.D."/>
            <person name="Simon A."/>
            <person name="Yun M.H."/>
        </authorList>
    </citation>
    <scope>NUCLEOTIDE SEQUENCE</scope>
    <source>
        <strain evidence="1">20211129_DDA</strain>
        <tissue evidence="1">Liver</tissue>
    </source>
</reference>
<accession>A0AAV7QA11</accession>
<organism evidence="1 2">
    <name type="scientific">Pleurodeles waltl</name>
    <name type="common">Iberian ribbed newt</name>
    <dbReference type="NCBI Taxonomy" id="8319"/>
    <lineage>
        <taxon>Eukaryota</taxon>
        <taxon>Metazoa</taxon>
        <taxon>Chordata</taxon>
        <taxon>Craniata</taxon>
        <taxon>Vertebrata</taxon>
        <taxon>Euteleostomi</taxon>
        <taxon>Amphibia</taxon>
        <taxon>Batrachia</taxon>
        <taxon>Caudata</taxon>
        <taxon>Salamandroidea</taxon>
        <taxon>Salamandridae</taxon>
        <taxon>Pleurodelinae</taxon>
        <taxon>Pleurodeles</taxon>
    </lineage>
</organism>
<gene>
    <name evidence="1" type="ORF">NDU88_003812</name>
</gene>
<dbReference type="AlphaFoldDB" id="A0AAV7QA11"/>
<dbReference type="Proteomes" id="UP001066276">
    <property type="component" value="Chromosome 6"/>
</dbReference>
<comment type="caution">
    <text evidence="1">The sequence shown here is derived from an EMBL/GenBank/DDBJ whole genome shotgun (WGS) entry which is preliminary data.</text>
</comment>
<dbReference type="EMBL" id="JANPWB010000010">
    <property type="protein sequence ID" value="KAJ1137406.1"/>
    <property type="molecule type" value="Genomic_DNA"/>
</dbReference>
<name>A0AAV7QA11_PLEWA</name>
<keyword evidence="2" id="KW-1185">Reference proteome</keyword>